<name>A0A8S5PWH1_9CAUD</name>
<accession>A0A8S5PWH1</accession>
<proteinExistence type="predicted"/>
<reference evidence="1" key="1">
    <citation type="journal article" date="2021" name="Proc. Natl. Acad. Sci. U.S.A.">
        <title>A Catalog of Tens of Thousands of Viruses from Human Metagenomes Reveals Hidden Associations with Chronic Diseases.</title>
        <authorList>
            <person name="Tisza M.J."/>
            <person name="Buck C.B."/>
        </authorList>
    </citation>
    <scope>NUCLEOTIDE SEQUENCE</scope>
    <source>
        <strain evidence="1">CtFbF42</strain>
    </source>
</reference>
<protein>
    <submittedName>
        <fullName evidence="1">Type IV secretory pathway protein</fullName>
    </submittedName>
</protein>
<dbReference type="EMBL" id="BK015529">
    <property type="protein sequence ID" value="DAE11234.1"/>
    <property type="molecule type" value="Genomic_DNA"/>
</dbReference>
<sequence length="304" mass="33332">MRKLPGFLLLFSALIPAFAGTASAFDDGRHLAADQPAWGGRIMTAPRPADLRPSVTYGDGSGEAAREKLLRMERTGGRETAASPEKSSLRERALGEAASTLAFQQGLAWRYAKLMDACGKREHIFDRVFNFGPLLMDGRVLPPVIRWAGRGVSLGGNGEARSVEASYRIVRPAAIVTRAPTWRDYLMTGVPETENRPAILPATQAEKKAWKRGVTEGWAAGAAAADELFSVNMNRLVADYRGILRFRMLARRGMVSLPVLAEGRLAVRVEKRTLDVGETTFRISVPAEFRDMENWSAGTDGREE</sequence>
<dbReference type="Pfam" id="PF16932">
    <property type="entry name" value="T4SS_TraI"/>
    <property type="match status" value="1"/>
</dbReference>
<organism evidence="1">
    <name type="scientific">Podoviridae sp. ctFbF42</name>
    <dbReference type="NCBI Taxonomy" id="2825233"/>
    <lineage>
        <taxon>Viruses</taxon>
        <taxon>Duplodnaviria</taxon>
        <taxon>Heunggongvirae</taxon>
        <taxon>Uroviricota</taxon>
        <taxon>Caudoviricetes</taxon>
    </lineage>
</organism>
<evidence type="ECO:0000313" key="1">
    <source>
        <dbReference type="EMBL" id="DAE11234.1"/>
    </source>
</evidence>
<dbReference type="InterPro" id="IPR031618">
    <property type="entry name" value="T4SS_TraI"/>
</dbReference>